<comment type="caution">
    <text evidence="3">The sequence shown here is derived from an EMBL/GenBank/DDBJ whole genome shotgun (WGS) entry which is preliminary data.</text>
</comment>
<protein>
    <recommendedName>
        <fullName evidence="5">Transmembrane protein family 132 middle domain-containing protein</fullName>
    </recommendedName>
</protein>
<proteinExistence type="predicted"/>
<dbReference type="EMBL" id="JARBJD010000235">
    <property type="protein sequence ID" value="KAK2946153.1"/>
    <property type="molecule type" value="Genomic_DNA"/>
</dbReference>
<sequence>MEGNQSTISHPEPDRMQVENESKNDHEQHPSHFANAFMDTFHSLFMFDNSTVSMKKLIFDCGSDGMALAKVASSDVVVSSSKKVGWDSSDEMHIAFVWNRVSGHECVREFPSRFAFSNTTQPTLSIDRCVFKNKLVSTERSAGGALHLISTRTTSISECQRDWDAIVVPTTFLTMTSVQFRGNTAQNGSNVFLTSGCGYAGELKERVLDCHTDSFNTSVMFGKLGILKGLIKEIGPATIITSLRLTLSPTASEGRIEVETEHAVKGTILLLLDSTSAHTPISDFSLPATCRVVAVHFPTPSTTGTSDSVLNLTGDGRSHDFTGSGISAAGCHTFGETTTMSVASLDPTRSTITRDRTTRDYNLTLVGSGFMPCGMKMQVMVSSDDGNSEESDSLVVDASSALSCTETEIVFVITHAHVPNFSKKSDWRVRTLNGKSFIVNSWIILRKKLSIVQWMVCAIIVVVVALSLVWRCRWKKPVEKEEERMDTPNHTNPAVIKEAVSGHPEHESAVEQAVMCQIGVTSRINRGSEEDGWIHHRSGH</sequence>
<feature type="region of interest" description="Disordered" evidence="1">
    <location>
        <begin position="1"/>
        <end position="29"/>
    </location>
</feature>
<keyword evidence="4" id="KW-1185">Reference proteome</keyword>
<keyword evidence="2" id="KW-1133">Transmembrane helix</keyword>
<evidence type="ECO:0000256" key="2">
    <source>
        <dbReference type="SAM" id="Phobius"/>
    </source>
</evidence>
<evidence type="ECO:0008006" key="5">
    <source>
        <dbReference type="Google" id="ProtNLM"/>
    </source>
</evidence>
<evidence type="ECO:0000256" key="1">
    <source>
        <dbReference type="SAM" id="MobiDB-lite"/>
    </source>
</evidence>
<evidence type="ECO:0000313" key="3">
    <source>
        <dbReference type="EMBL" id="KAK2946153.1"/>
    </source>
</evidence>
<organism evidence="3 4">
    <name type="scientific">Blattamonas nauphoetae</name>
    <dbReference type="NCBI Taxonomy" id="2049346"/>
    <lineage>
        <taxon>Eukaryota</taxon>
        <taxon>Metamonada</taxon>
        <taxon>Preaxostyla</taxon>
        <taxon>Oxymonadida</taxon>
        <taxon>Blattamonas</taxon>
    </lineage>
</organism>
<dbReference type="Proteomes" id="UP001281761">
    <property type="component" value="Unassembled WGS sequence"/>
</dbReference>
<keyword evidence="2" id="KW-0472">Membrane</keyword>
<name>A0ABQ9X3K3_9EUKA</name>
<feature type="transmembrane region" description="Helical" evidence="2">
    <location>
        <begin position="451"/>
        <end position="470"/>
    </location>
</feature>
<feature type="compositionally biased region" description="Basic and acidic residues" evidence="1">
    <location>
        <begin position="11"/>
        <end position="29"/>
    </location>
</feature>
<keyword evidence="2" id="KW-0812">Transmembrane</keyword>
<gene>
    <name evidence="3" type="ORF">BLNAU_18897</name>
</gene>
<reference evidence="3 4" key="1">
    <citation type="journal article" date="2022" name="bioRxiv">
        <title>Genomics of Preaxostyla Flagellates Illuminates Evolutionary Transitions and the Path Towards Mitochondrial Loss.</title>
        <authorList>
            <person name="Novak L.V.F."/>
            <person name="Treitli S.C."/>
            <person name="Pyrih J."/>
            <person name="Halakuc P."/>
            <person name="Pipaliya S.V."/>
            <person name="Vacek V."/>
            <person name="Brzon O."/>
            <person name="Soukal P."/>
            <person name="Eme L."/>
            <person name="Dacks J.B."/>
            <person name="Karnkowska A."/>
            <person name="Elias M."/>
            <person name="Hampl V."/>
        </authorList>
    </citation>
    <scope>NUCLEOTIDE SEQUENCE [LARGE SCALE GENOMIC DNA]</scope>
    <source>
        <strain evidence="3">NAU3</strain>
        <tissue evidence="3">Gut</tissue>
    </source>
</reference>
<accession>A0ABQ9X3K3</accession>
<evidence type="ECO:0000313" key="4">
    <source>
        <dbReference type="Proteomes" id="UP001281761"/>
    </source>
</evidence>